<organism evidence="1 2">
    <name type="scientific">Panicum virgatum</name>
    <name type="common">Blackwell switchgrass</name>
    <dbReference type="NCBI Taxonomy" id="38727"/>
    <lineage>
        <taxon>Eukaryota</taxon>
        <taxon>Viridiplantae</taxon>
        <taxon>Streptophyta</taxon>
        <taxon>Embryophyta</taxon>
        <taxon>Tracheophyta</taxon>
        <taxon>Spermatophyta</taxon>
        <taxon>Magnoliopsida</taxon>
        <taxon>Liliopsida</taxon>
        <taxon>Poales</taxon>
        <taxon>Poaceae</taxon>
        <taxon>PACMAD clade</taxon>
        <taxon>Panicoideae</taxon>
        <taxon>Panicodae</taxon>
        <taxon>Paniceae</taxon>
        <taxon>Panicinae</taxon>
        <taxon>Panicum</taxon>
        <taxon>Panicum sect. Hiantes</taxon>
    </lineage>
</organism>
<sequence length="115" mass="11746">MLYVEGRKSFEGSFAVRIRQEVPGISYEASGLGEGGRARVVGAGVVEHIGGAAIVSFDDGRVTGGWDSGDETKDGVGFRGPAREALVLGGAKGGGNYIEGLAARDAWVDSGGTDE</sequence>
<keyword evidence="2" id="KW-1185">Reference proteome</keyword>
<proteinExistence type="predicted"/>
<accession>A0A8T0V5N4</accession>
<protein>
    <submittedName>
        <fullName evidence="1">Uncharacterized protein</fullName>
    </submittedName>
</protein>
<dbReference type="Proteomes" id="UP000823388">
    <property type="component" value="Chromosome 3K"/>
</dbReference>
<gene>
    <name evidence="1" type="ORF">PVAP13_3KG232200</name>
</gene>
<name>A0A8T0V5N4_PANVG</name>
<dbReference type="EMBL" id="CM029041">
    <property type="protein sequence ID" value="KAG2628183.1"/>
    <property type="molecule type" value="Genomic_DNA"/>
</dbReference>
<evidence type="ECO:0000313" key="2">
    <source>
        <dbReference type="Proteomes" id="UP000823388"/>
    </source>
</evidence>
<evidence type="ECO:0000313" key="1">
    <source>
        <dbReference type="EMBL" id="KAG2628183.1"/>
    </source>
</evidence>
<comment type="caution">
    <text evidence="1">The sequence shown here is derived from an EMBL/GenBank/DDBJ whole genome shotgun (WGS) entry which is preliminary data.</text>
</comment>
<dbReference type="AlphaFoldDB" id="A0A8T0V5N4"/>
<reference evidence="1" key="1">
    <citation type="submission" date="2020-05" db="EMBL/GenBank/DDBJ databases">
        <title>WGS assembly of Panicum virgatum.</title>
        <authorList>
            <person name="Lovell J.T."/>
            <person name="Jenkins J."/>
            <person name="Shu S."/>
            <person name="Juenger T.E."/>
            <person name="Schmutz J."/>
        </authorList>
    </citation>
    <scope>NUCLEOTIDE SEQUENCE</scope>
    <source>
        <strain evidence="1">AP13</strain>
    </source>
</reference>